<dbReference type="Proteomes" id="UP000092021">
    <property type="component" value="Unassembled WGS sequence"/>
</dbReference>
<comment type="caution">
    <text evidence="2">The sequence shown here is derived from an EMBL/GenBank/DDBJ whole genome shotgun (WGS) entry which is preliminary data.</text>
</comment>
<organism evidence="2 3">
    <name type="scientific">Rothia kristinae</name>
    <dbReference type="NCBI Taxonomy" id="37923"/>
    <lineage>
        <taxon>Bacteria</taxon>
        <taxon>Bacillati</taxon>
        <taxon>Actinomycetota</taxon>
        <taxon>Actinomycetes</taxon>
        <taxon>Micrococcales</taxon>
        <taxon>Micrococcaceae</taxon>
        <taxon>Rothia</taxon>
    </lineage>
</organism>
<accession>A0A657IWF2</accession>
<reference evidence="2 3" key="1">
    <citation type="submission" date="2016-04" db="EMBL/GenBank/DDBJ databases">
        <title>Identification of putative biosynthetic pathways for the production of bioactive secondary metabolites by the marine actinomycete Kocuria kristinae RUTW2-3.</title>
        <authorList>
            <person name="Waterworth S.C."/>
            <person name="Walmsley T.A."/>
            <person name="Matongo T."/>
            <person name="Davies-Coleman M.T."/>
            <person name="Dorrington R.A."/>
        </authorList>
    </citation>
    <scope>NUCLEOTIDE SEQUENCE [LARGE SCALE GENOMIC DNA]</scope>
    <source>
        <strain evidence="2 3">RUTW4-5</strain>
    </source>
</reference>
<evidence type="ECO:0000313" key="2">
    <source>
        <dbReference type="EMBL" id="OAX63100.1"/>
    </source>
</evidence>
<protein>
    <submittedName>
        <fullName evidence="2">Uncharacterized protein</fullName>
    </submittedName>
</protein>
<sequence length="120" mass="12660">MEKATATQPVEAQPPPMPITVPATSGPTPLARLKATWFMAAARVWASPAAIIRRVCSGTTRPPLAPIITMATPVSHALPTLTAYSAEDSPSTAWKPRAEYSSVSCLMNPARKLPAVDPTP</sequence>
<gene>
    <name evidence="2" type="ORF">A5N15_04205</name>
</gene>
<evidence type="ECO:0000256" key="1">
    <source>
        <dbReference type="SAM" id="MobiDB-lite"/>
    </source>
</evidence>
<evidence type="ECO:0000313" key="3">
    <source>
        <dbReference type="Proteomes" id="UP000092021"/>
    </source>
</evidence>
<proteinExistence type="predicted"/>
<feature type="region of interest" description="Disordered" evidence="1">
    <location>
        <begin position="1"/>
        <end position="24"/>
    </location>
</feature>
<dbReference type="EMBL" id="LWGZ01000351">
    <property type="protein sequence ID" value="OAX63100.1"/>
    <property type="molecule type" value="Genomic_DNA"/>
</dbReference>
<dbReference type="AlphaFoldDB" id="A0A657IWF2"/>
<name>A0A657IWF2_9MICC</name>
<feature type="compositionally biased region" description="Polar residues" evidence="1">
    <location>
        <begin position="1"/>
        <end position="10"/>
    </location>
</feature>